<dbReference type="EMBL" id="CP092109">
    <property type="protein sequence ID" value="UWZ81123.1"/>
    <property type="molecule type" value="Genomic_DNA"/>
</dbReference>
<name>A0ABY5ZPW1_9BACT</name>
<dbReference type="RefSeq" id="WP_260749494.1">
    <property type="nucleotide sequence ID" value="NZ_CP092109.1"/>
</dbReference>
<gene>
    <name evidence="2" type="ORF">L9S41_06935</name>
</gene>
<keyword evidence="1" id="KW-0812">Transmembrane</keyword>
<reference evidence="2" key="1">
    <citation type="journal article" date="2022" name="Environ. Microbiol.">
        <title>Geoalkalibacter halelectricus SAP #1 sp. nov. possessing extracellular electron transfer and mineral#reducing capabilities from a haloalkaline environment.</title>
        <authorList>
            <person name="Yadav S."/>
            <person name="Singh R."/>
            <person name="Sundharam S.S."/>
            <person name="Chaudhary S."/>
            <person name="Krishnamurthi S."/>
            <person name="Patil S.A."/>
        </authorList>
    </citation>
    <scope>NUCLEOTIDE SEQUENCE</scope>
    <source>
        <strain evidence="2">SAP-1</strain>
    </source>
</reference>
<sequence>MTRGTFRRPEIQIQVEINIAAKRLTDKSFAEPLPALNRQPRLLPAATFTLLIGLLSLAAWFLLDGPCRTAHAQEQPLAAYAIENPTAEGPLMPWGLGPLAVWGSRSALPYHDGRGQDWLYIQDRTGWELHLRIPGELSPNDRSHAGYAFATPNDFWLWSGVLGRAALRHYRLNTQGARIESLTLVRETAQGDQNTRPAGLISLANGALVGAWHQFTYHEDRHLEIGFLYRSPDGRVSTLGPLRVPGRAGTPVATRWALAQHPGDGSIWAFLKRDSYREISAIRLVEDGGRLRVERIVADFIDRRAGLHTPESEFPYLAAVADLQRKVILLAYQNSRQQIFHVADSEGNLVAGVCPEPAGGRLAPHAFAKSAQISIAEIHADGRTSFVDLPAYTERVRPFGLAVEDDIWLMFEAATCRAQGPGAVFTNDEILLTRRRESWLAPQRIGRAETVNNTLAAHIFFNPEWPQFVVRLANGRLHTIERR</sequence>
<protein>
    <recommendedName>
        <fullName evidence="4">Phytase-like domain-containing protein</fullName>
    </recommendedName>
</protein>
<evidence type="ECO:0000256" key="1">
    <source>
        <dbReference type="SAM" id="Phobius"/>
    </source>
</evidence>
<keyword evidence="3" id="KW-1185">Reference proteome</keyword>
<proteinExistence type="predicted"/>
<organism evidence="2 3">
    <name type="scientific">Geoalkalibacter halelectricus</name>
    <dbReference type="NCBI Taxonomy" id="2847045"/>
    <lineage>
        <taxon>Bacteria</taxon>
        <taxon>Pseudomonadati</taxon>
        <taxon>Thermodesulfobacteriota</taxon>
        <taxon>Desulfuromonadia</taxon>
        <taxon>Desulfuromonadales</taxon>
        <taxon>Geoalkalibacteraceae</taxon>
        <taxon>Geoalkalibacter</taxon>
    </lineage>
</organism>
<keyword evidence="1" id="KW-1133">Transmembrane helix</keyword>
<evidence type="ECO:0000313" key="3">
    <source>
        <dbReference type="Proteomes" id="UP001060414"/>
    </source>
</evidence>
<evidence type="ECO:0008006" key="4">
    <source>
        <dbReference type="Google" id="ProtNLM"/>
    </source>
</evidence>
<keyword evidence="1" id="KW-0472">Membrane</keyword>
<accession>A0ABY5ZPW1</accession>
<feature type="transmembrane region" description="Helical" evidence="1">
    <location>
        <begin position="42"/>
        <end position="63"/>
    </location>
</feature>
<evidence type="ECO:0000313" key="2">
    <source>
        <dbReference type="EMBL" id="UWZ81123.1"/>
    </source>
</evidence>
<dbReference type="Proteomes" id="UP001060414">
    <property type="component" value="Chromosome"/>
</dbReference>